<reference evidence="2" key="1">
    <citation type="submission" date="2021-02" db="EMBL/GenBank/DDBJ databases">
        <title>First Annotated Genome of the Yellow-green Alga Tribonema minus.</title>
        <authorList>
            <person name="Mahan K.M."/>
        </authorList>
    </citation>
    <scope>NUCLEOTIDE SEQUENCE</scope>
    <source>
        <strain evidence="2">UTEX B ZZ1240</strain>
    </source>
</reference>
<protein>
    <recommendedName>
        <fullName evidence="1">DUF676 domain-containing protein</fullName>
    </recommendedName>
</protein>
<name>A0A835ZGV4_9STRA</name>
<dbReference type="Pfam" id="PF05057">
    <property type="entry name" value="DUF676"/>
    <property type="match status" value="1"/>
</dbReference>
<proteinExistence type="predicted"/>
<dbReference type="AlphaFoldDB" id="A0A835ZGV4"/>
<keyword evidence="3" id="KW-1185">Reference proteome</keyword>
<dbReference type="EMBL" id="JAFCMP010000066">
    <property type="protein sequence ID" value="KAG5188703.1"/>
    <property type="molecule type" value="Genomic_DNA"/>
</dbReference>
<accession>A0A835ZGV4</accession>
<feature type="domain" description="DUF676" evidence="1">
    <location>
        <begin position="2"/>
        <end position="67"/>
    </location>
</feature>
<evidence type="ECO:0000259" key="1">
    <source>
        <dbReference type="Pfam" id="PF05057"/>
    </source>
</evidence>
<feature type="non-terminal residue" evidence="2">
    <location>
        <position position="73"/>
    </location>
</feature>
<dbReference type="InterPro" id="IPR007751">
    <property type="entry name" value="DUF676_lipase-like"/>
</dbReference>
<sequence length="73" mass="7687">PEHLVVVCHGIFGSPGDLAYLEKAVKRAGMGRVLVLNARVNTGKTRDGIASGGTRVAEAVREAVATNPSLRYI</sequence>
<comment type="caution">
    <text evidence="2">The sequence shown here is derived from an EMBL/GenBank/DDBJ whole genome shotgun (WGS) entry which is preliminary data.</text>
</comment>
<organism evidence="2 3">
    <name type="scientific">Tribonema minus</name>
    <dbReference type="NCBI Taxonomy" id="303371"/>
    <lineage>
        <taxon>Eukaryota</taxon>
        <taxon>Sar</taxon>
        <taxon>Stramenopiles</taxon>
        <taxon>Ochrophyta</taxon>
        <taxon>PX clade</taxon>
        <taxon>Xanthophyceae</taxon>
        <taxon>Tribonematales</taxon>
        <taxon>Tribonemataceae</taxon>
        <taxon>Tribonema</taxon>
    </lineage>
</organism>
<evidence type="ECO:0000313" key="2">
    <source>
        <dbReference type="EMBL" id="KAG5188703.1"/>
    </source>
</evidence>
<gene>
    <name evidence="2" type="ORF">JKP88DRAFT_142942</name>
</gene>
<evidence type="ECO:0000313" key="3">
    <source>
        <dbReference type="Proteomes" id="UP000664859"/>
    </source>
</evidence>
<dbReference type="Proteomes" id="UP000664859">
    <property type="component" value="Unassembled WGS sequence"/>
</dbReference>
<dbReference type="OrthoDB" id="273452at2759"/>
<feature type="non-terminal residue" evidence="2">
    <location>
        <position position="1"/>
    </location>
</feature>